<dbReference type="GO" id="GO:0005856">
    <property type="term" value="C:cytoskeleton"/>
    <property type="evidence" value="ECO:0007669"/>
    <property type="project" value="TreeGrafter"/>
</dbReference>
<evidence type="ECO:0000313" key="4">
    <source>
        <dbReference type="Proteomes" id="UP000237144"/>
    </source>
</evidence>
<dbReference type="OrthoDB" id="3238794at2759"/>
<dbReference type="InterPro" id="IPR036409">
    <property type="entry name" value="Aldolase_II/adducin_N_sf"/>
</dbReference>
<feature type="compositionally biased region" description="Polar residues" evidence="1">
    <location>
        <begin position="1"/>
        <end position="19"/>
    </location>
</feature>
<dbReference type="STRING" id="741276.A0A2S5B0K4"/>
<dbReference type="InterPro" id="IPR051017">
    <property type="entry name" value="Aldolase-II_Adducin_sf"/>
</dbReference>
<dbReference type="Pfam" id="PF00596">
    <property type="entry name" value="Aldolase_II"/>
    <property type="match status" value="1"/>
</dbReference>
<reference evidence="3 4" key="1">
    <citation type="journal article" date="2018" name="Front. Microbiol.">
        <title>Prospects for Fungal Bioremediation of Acidic Radioactive Waste Sites: Characterization and Genome Sequence of Rhodotorula taiwanensis MD1149.</title>
        <authorList>
            <person name="Tkavc R."/>
            <person name="Matrosova V.Y."/>
            <person name="Grichenko O.E."/>
            <person name="Gostincar C."/>
            <person name="Volpe R.P."/>
            <person name="Klimenkova P."/>
            <person name="Gaidamakova E.K."/>
            <person name="Zhou C.E."/>
            <person name="Stewart B.J."/>
            <person name="Lyman M.G."/>
            <person name="Malfatti S.A."/>
            <person name="Rubinfeld B."/>
            <person name="Courtot M."/>
            <person name="Singh J."/>
            <person name="Dalgard C.L."/>
            <person name="Hamilton T."/>
            <person name="Frey K.G."/>
            <person name="Gunde-Cimerman N."/>
            <person name="Dugan L."/>
            <person name="Daly M.J."/>
        </authorList>
    </citation>
    <scope>NUCLEOTIDE SEQUENCE [LARGE SCALE GENOMIC DNA]</scope>
    <source>
        <strain evidence="3 4">MD1149</strain>
    </source>
</reference>
<gene>
    <name evidence="3" type="ORF">BMF94_6711</name>
</gene>
<dbReference type="FunFam" id="3.40.225.10:FF:000009">
    <property type="entry name" value="Class II aldolase/adducin N-terminal"/>
    <property type="match status" value="1"/>
</dbReference>
<sequence length="288" mass="31086">MSPNADSLSNVKPPTTGTRQDGDSESFGFEKGDLAALSTPPKFDNPDEEREYLKIRLALACRIFAQYGLDHHIAGHLTVRDPGNPMNFLVNPFGLAFALMTAEDIITVSHEGDVIGGGKAGRRVVNKAGFLIHSSIHSARPDVQAICHSHSPYGKAWSTLGLPLEYTTQDSCAFYKSQAVLDSFGGVVLSKSEGARIAERLGDGKLIILQNHGLLTTGKTIDSAVVWFLMAEEQCKVSLLARAAGTPIPIDDEEAEFTSHTGREEAGFFLASGYMAVAEHKWGKEVRA</sequence>
<dbReference type="Proteomes" id="UP000237144">
    <property type="component" value="Unassembled WGS sequence"/>
</dbReference>
<dbReference type="SUPFAM" id="SSF53639">
    <property type="entry name" value="AraD/HMP-PK domain-like"/>
    <property type="match status" value="1"/>
</dbReference>
<feature type="region of interest" description="Disordered" evidence="1">
    <location>
        <begin position="1"/>
        <end position="46"/>
    </location>
</feature>
<organism evidence="3 4">
    <name type="scientific">Rhodotorula taiwanensis</name>
    <dbReference type="NCBI Taxonomy" id="741276"/>
    <lineage>
        <taxon>Eukaryota</taxon>
        <taxon>Fungi</taxon>
        <taxon>Dikarya</taxon>
        <taxon>Basidiomycota</taxon>
        <taxon>Pucciniomycotina</taxon>
        <taxon>Microbotryomycetes</taxon>
        <taxon>Sporidiobolales</taxon>
        <taxon>Sporidiobolaceae</taxon>
        <taxon>Rhodotorula</taxon>
    </lineage>
</organism>
<dbReference type="PANTHER" id="PTHR10672:SF39">
    <property type="entry name" value="CLASS II ALDOLASE_ADDUCIN N-TERMINAL DOMAIN-CONTAINING PROTEIN"/>
    <property type="match status" value="1"/>
</dbReference>
<dbReference type="EMBL" id="PJQD01000133">
    <property type="protein sequence ID" value="POY70285.1"/>
    <property type="molecule type" value="Genomic_DNA"/>
</dbReference>
<accession>A0A2S5B0K4</accession>
<dbReference type="InterPro" id="IPR001303">
    <property type="entry name" value="Aldolase_II/adducin_N"/>
</dbReference>
<evidence type="ECO:0000256" key="1">
    <source>
        <dbReference type="SAM" id="MobiDB-lite"/>
    </source>
</evidence>
<name>A0A2S5B0K4_9BASI</name>
<keyword evidence="4" id="KW-1185">Reference proteome</keyword>
<feature type="domain" description="Class II aldolase/adducin N-terminal" evidence="2">
    <location>
        <begin position="55"/>
        <end position="239"/>
    </location>
</feature>
<dbReference type="PANTHER" id="PTHR10672">
    <property type="entry name" value="ADDUCIN"/>
    <property type="match status" value="1"/>
</dbReference>
<dbReference type="NCBIfam" id="NF004855">
    <property type="entry name" value="PRK06208.1"/>
    <property type="match status" value="1"/>
</dbReference>
<dbReference type="GO" id="GO:0051015">
    <property type="term" value="F:actin filament binding"/>
    <property type="evidence" value="ECO:0007669"/>
    <property type="project" value="TreeGrafter"/>
</dbReference>
<comment type="caution">
    <text evidence="3">The sequence shown here is derived from an EMBL/GenBank/DDBJ whole genome shotgun (WGS) entry which is preliminary data.</text>
</comment>
<proteinExistence type="predicted"/>
<dbReference type="SMART" id="SM01007">
    <property type="entry name" value="Aldolase_II"/>
    <property type="match status" value="1"/>
</dbReference>
<dbReference type="Gene3D" id="3.40.225.10">
    <property type="entry name" value="Class II aldolase/adducin N-terminal domain"/>
    <property type="match status" value="1"/>
</dbReference>
<dbReference type="AlphaFoldDB" id="A0A2S5B0K4"/>
<evidence type="ECO:0000259" key="2">
    <source>
        <dbReference type="SMART" id="SM01007"/>
    </source>
</evidence>
<protein>
    <recommendedName>
        <fullName evidence="2">Class II aldolase/adducin N-terminal domain-containing protein</fullName>
    </recommendedName>
</protein>
<evidence type="ECO:0000313" key="3">
    <source>
        <dbReference type="EMBL" id="POY70285.1"/>
    </source>
</evidence>